<dbReference type="PANTHER" id="PTHR11895:SF7">
    <property type="entry name" value="GLUTAMYL-TRNA(GLN) AMIDOTRANSFERASE SUBUNIT A, MITOCHONDRIAL"/>
    <property type="match status" value="1"/>
</dbReference>
<evidence type="ECO:0000256" key="4">
    <source>
        <dbReference type="ARBA" id="ARBA00022917"/>
    </source>
</evidence>
<protein>
    <recommendedName>
        <fullName evidence="5">Glutamyl-tRNA(Gln) amidotransferase subunit A, mitochondrial</fullName>
        <shortName evidence="5">Glu-AdT subunit A</shortName>
        <ecNumber evidence="5">6.3.5.7</ecNumber>
    </recommendedName>
</protein>
<evidence type="ECO:0000256" key="3">
    <source>
        <dbReference type="ARBA" id="ARBA00022840"/>
    </source>
</evidence>
<evidence type="ECO:0000313" key="8">
    <source>
        <dbReference type="EMBL" id="TVY60728.1"/>
    </source>
</evidence>
<comment type="subunit">
    <text evidence="5">Subunit of the heterotrimeric GatCAB amidotransferase (AdT) complex, composed of A, B and C subunits.</text>
</comment>
<gene>
    <name evidence="8" type="ORF">LSUE1_G009171</name>
</gene>
<dbReference type="EMBL" id="QGMK01002150">
    <property type="protein sequence ID" value="TVY60728.1"/>
    <property type="molecule type" value="Genomic_DNA"/>
</dbReference>
<keyword evidence="4 5" id="KW-0648">Protein biosynthesis</keyword>
<proteinExistence type="inferred from homology"/>
<feature type="domain" description="Amidase" evidence="7">
    <location>
        <begin position="170"/>
        <end position="337"/>
    </location>
</feature>
<comment type="subcellular location">
    <subcellularLocation>
        <location evidence="5">Mitochondrion</location>
    </subcellularLocation>
</comment>
<feature type="active site" description="Acyl-ester intermediate" evidence="5">
    <location>
        <position position="273"/>
    </location>
</feature>
<comment type="caution">
    <text evidence="8">The sequence shown here is derived from an EMBL/GenBank/DDBJ whole genome shotgun (WGS) entry which is preliminary data.</text>
</comment>
<comment type="similarity">
    <text evidence="5">Belongs to the amidase family. GatA subfamily.</text>
</comment>
<keyword evidence="1 5" id="KW-0436">Ligase</keyword>
<organism evidence="8 9">
    <name type="scientific">Lachnellula suecica</name>
    <dbReference type="NCBI Taxonomy" id="602035"/>
    <lineage>
        <taxon>Eukaryota</taxon>
        <taxon>Fungi</taxon>
        <taxon>Dikarya</taxon>
        <taxon>Ascomycota</taxon>
        <taxon>Pezizomycotina</taxon>
        <taxon>Leotiomycetes</taxon>
        <taxon>Helotiales</taxon>
        <taxon>Lachnaceae</taxon>
        <taxon>Lachnellula</taxon>
    </lineage>
</organism>
<feature type="domain" description="Amidase" evidence="7">
    <location>
        <begin position="385"/>
        <end position="637"/>
    </location>
</feature>
<evidence type="ECO:0000256" key="1">
    <source>
        <dbReference type="ARBA" id="ARBA00022598"/>
    </source>
</evidence>
<dbReference type="AlphaFoldDB" id="A0A8T9BYJ9"/>
<feature type="region of interest" description="Disordered" evidence="6">
    <location>
        <begin position="59"/>
        <end position="78"/>
    </location>
</feature>
<dbReference type="PANTHER" id="PTHR11895">
    <property type="entry name" value="TRANSAMIDASE"/>
    <property type="match status" value="1"/>
</dbReference>
<dbReference type="GO" id="GO:0032543">
    <property type="term" value="P:mitochondrial translation"/>
    <property type="evidence" value="ECO:0007669"/>
    <property type="project" value="UniProtKB-UniRule"/>
</dbReference>
<dbReference type="Pfam" id="PF01425">
    <property type="entry name" value="Amidase"/>
    <property type="match status" value="2"/>
</dbReference>
<dbReference type="GO" id="GO:0005739">
    <property type="term" value="C:mitochondrion"/>
    <property type="evidence" value="ECO:0007669"/>
    <property type="project" value="UniProtKB-SubCell"/>
</dbReference>
<dbReference type="GO" id="GO:0050567">
    <property type="term" value="F:glutaminyl-tRNA synthase (glutamine-hydrolyzing) activity"/>
    <property type="evidence" value="ECO:0007669"/>
    <property type="project" value="UniProtKB-UniRule"/>
</dbReference>
<dbReference type="SUPFAM" id="SSF75304">
    <property type="entry name" value="Amidase signature (AS) enzymes"/>
    <property type="match status" value="1"/>
</dbReference>
<evidence type="ECO:0000256" key="5">
    <source>
        <dbReference type="HAMAP-Rule" id="MF_03150"/>
    </source>
</evidence>
<accession>A0A8T9BYJ9</accession>
<keyword evidence="5" id="KW-0496">Mitochondrion</keyword>
<dbReference type="GO" id="GO:0005524">
    <property type="term" value="F:ATP binding"/>
    <property type="evidence" value="ECO:0007669"/>
    <property type="project" value="UniProtKB-KW"/>
</dbReference>
<comment type="function">
    <text evidence="5">Allows the formation of correctly charged Gln-tRNA(Gln) through the transamidation of misacylated Glu-tRNA(Gln) in the mitochondria. The reaction takes place in the presence of glutamine and ATP through an activated gamma-phospho-Glu-tRNA(Gln).</text>
</comment>
<dbReference type="Proteomes" id="UP000469558">
    <property type="component" value="Unassembled WGS sequence"/>
</dbReference>
<feature type="active site" description="Charge relay system" evidence="5">
    <location>
        <position position="249"/>
    </location>
</feature>
<keyword evidence="9" id="KW-1185">Reference proteome</keyword>
<keyword evidence="2 5" id="KW-0547">Nucleotide-binding</keyword>
<dbReference type="GO" id="GO:0070681">
    <property type="term" value="P:glutaminyl-tRNAGln biosynthesis via transamidation"/>
    <property type="evidence" value="ECO:0007669"/>
    <property type="project" value="UniProtKB-UniRule"/>
</dbReference>
<feature type="compositionally biased region" description="Polar residues" evidence="6">
    <location>
        <begin position="1"/>
        <end position="11"/>
    </location>
</feature>
<feature type="active site" description="Charge relay system" evidence="5">
    <location>
        <position position="173"/>
    </location>
</feature>
<evidence type="ECO:0000256" key="2">
    <source>
        <dbReference type="ARBA" id="ARBA00022741"/>
    </source>
</evidence>
<dbReference type="InterPro" id="IPR036928">
    <property type="entry name" value="AS_sf"/>
</dbReference>
<name>A0A8T9BYJ9_9HELO</name>
<dbReference type="InterPro" id="IPR004412">
    <property type="entry name" value="GatA"/>
</dbReference>
<feature type="region of interest" description="Disordered" evidence="6">
    <location>
        <begin position="1"/>
        <end position="47"/>
    </location>
</feature>
<reference evidence="8 9" key="1">
    <citation type="submission" date="2018-05" db="EMBL/GenBank/DDBJ databases">
        <title>Genome sequencing and assembly of the regulated plant pathogen Lachnellula willkommii and related sister species for the development of diagnostic species identification markers.</title>
        <authorList>
            <person name="Giroux E."/>
            <person name="Bilodeau G."/>
        </authorList>
    </citation>
    <scope>NUCLEOTIDE SEQUENCE [LARGE SCALE GENOMIC DNA]</scope>
    <source>
        <strain evidence="8 9">CBS 268.59</strain>
    </source>
</reference>
<dbReference type="InterPro" id="IPR023631">
    <property type="entry name" value="Amidase_dom"/>
</dbReference>
<feature type="compositionally biased region" description="Polar residues" evidence="6">
    <location>
        <begin position="60"/>
        <end position="69"/>
    </location>
</feature>
<sequence length="716" mass="79343">MSAAVSKQSEQGELVAGLTQELDTWTDPCSDLNQRPPTDKKRPSHLKFSPGILPPLFLHCSSSSGQQPRPDTRELSPSPLLAGQQMLRASASRAAKAQWTTRVRRTAAYNASLEVARRTLRDKDVKWRGDKIGQNVFISHRKYQGDAEAEVALEKEGLGSRNDWLRWKKVAIKDNIVTSDLPTTCASGILQTHQSPFDAGIVEKLRSVDSFINGKTNMDEFGMGSHSTYSFFGTVIPPHNLGMYSAGGSSGGSAVAVESAECDIALGTDTGGSVRLPAAYSGVVGFKPSYGIISRWGVVPYANSLDTVGILARSSKQVLQSFVSMRKTDSRDPTSLTESSRERIWGLRWDAYNKSRDGFSSKTEDQGSTFDRLIMEHLLSADAQPSDQNIRKEFRNLRIGVPTEYNISELEHSVKRAWTRTLRVLQQQGCTIVPISLPNTEHALGAYYTIAAAEAASNLSKYDGVRYGTRSDHDDGAGGVLYSKSRGEGFGDEVKRRILLGSYVLSSAARDNYFIKAQKVRRLVQRDFDRVFSMPNPLRDPEQFDLSDMDESIELDSKLGPSQVDLIVCPTAPNLAPKFESLKKAAPVDSFINDVFTVPSSLAGLPAISIPLKRRDKEGPQHIGMQIIGQFSDDVRVIAAAHEIEKLLKFDGRKWKEYEKKAERTIGESQWLRLMKTPVIRNIETEYGDNPSSPMREVLPSLPYKKPIRDSEDVKF</sequence>
<evidence type="ECO:0000313" key="9">
    <source>
        <dbReference type="Proteomes" id="UP000469558"/>
    </source>
</evidence>
<dbReference type="EC" id="6.3.5.7" evidence="5"/>
<dbReference type="GO" id="GO:0030956">
    <property type="term" value="C:glutamyl-tRNA(Gln) amidotransferase complex"/>
    <property type="evidence" value="ECO:0007669"/>
    <property type="project" value="UniProtKB-UniRule"/>
</dbReference>
<keyword evidence="3 5" id="KW-0067">ATP-binding</keyword>
<evidence type="ECO:0000259" key="7">
    <source>
        <dbReference type="Pfam" id="PF01425"/>
    </source>
</evidence>
<dbReference type="OrthoDB" id="421993at2759"/>
<dbReference type="HAMAP" id="MF_00120">
    <property type="entry name" value="GatA"/>
    <property type="match status" value="1"/>
</dbReference>
<dbReference type="Gene3D" id="3.90.1300.10">
    <property type="entry name" value="Amidase signature (AS) domain"/>
    <property type="match status" value="1"/>
</dbReference>
<evidence type="ECO:0000256" key="6">
    <source>
        <dbReference type="SAM" id="MobiDB-lite"/>
    </source>
</evidence>
<dbReference type="InterPro" id="IPR000120">
    <property type="entry name" value="Amidase"/>
</dbReference>
<comment type="catalytic activity">
    <reaction evidence="5">
        <text>L-glutamyl-tRNA(Gln) + L-glutamine + ATP + H2O = L-glutaminyl-tRNA(Gln) + L-glutamate + ADP + phosphate + H(+)</text>
        <dbReference type="Rhea" id="RHEA:17521"/>
        <dbReference type="Rhea" id="RHEA-COMP:9681"/>
        <dbReference type="Rhea" id="RHEA-COMP:9684"/>
        <dbReference type="ChEBI" id="CHEBI:15377"/>
        <dbReference type="ChEBI" id="CHEBI:15378"/>
        <dbReference type="ChEBI" id="CHEBI:29985"/>
        <dbReference type="ChEBI" id="CHEBI:30616"/>
        <dbReference type="ChEBI" id="CHEBI:43474"/>
        <dbReference type="ChEBI" id="CHEBI:58359"/>
        <dbReference type="ChEBI" id="CHEBI:78520"/>
        <dbReference type="ChEBI" id="CHEBI:78521"/>
        <dbReference type="ChEBI" id="CHEBI:456216"/>
        <dbReference type="EC" id="6.3.5.7"/>
    </reaction>
</comment>